<dbReference type="PROSITE" id="PS50109">
    <property type="entry name" value="HIS_KIN"/>
    <property type="match status" value="1"/>
</dbReference>
<dbReference type="Gene3D" id="3.30.450.40">
    <property type="match status" value="1"/>
</dbReference>
<comment type="caution">
    <text evidence="11">The sequence shown here is derived from an EMBL/GenBank/DDBJ whole genome shotgun (WGS) entry which is preliminary data.</text>
</comment>
<dbReference type="CDD" id="cd00082">
    <property type="entry name" value="HisKA"/>
    <property type="match status" value="1"/>
</dbReference>
<dbReference type="EMBL" id="NXNI01000001">
    <property type="protein sequence ID" value="PCR90543.1"/>
    <property type="molecule type" value="Genomic_DNA"/>
</dbReference>
<dbReference type="SUPFAM" id="SSF47384">
    <property type="entry name" value="Homodimeric domain of signal transducing histidine kinase"/>
    <property type="match status" value="1"/>
</dbReference>
<keyword evidence="12" id="KW-1185">Reference proteome</keyword>
<sequence>MTERVEPTDRVPWSDGDERAPLQWYQTLVETVPDGVFQLDADDRIVAVDDTLLELTGYTREALRGEHVSLLVDEPAIEAGDETSHTPFEGTIRTARDTEIPCKLRLETVSGPDSRRGTIGTVRERDASERDQGSAAEPTETADRADPAVESTPVPDPSLEAITAVLEEADVGVFVLDEAFEIAWINEATERYFGIDSTAVVGRDKTAVVNETIRDRVDDPDRFIDILTTAYDDNSDTERFECRITPGEDREERWVEHRSKPIESGPYEGGRVELYYDVTEQHRRAYQLRRLNEAVREWLAASTREAAAEQASCHLLDILGLEINGVFLYDPESATLEPVAQSEPAVALFDEVPTFAEGEGIAWRVFDTGEPAIYDDVRMDSDVYNPDTPIRSELCLPIGDHGVVMIGSEERNAFDDGDLSLAKIVASSLEVTFDRMSQERSLERERGQTETLLRTAPVGISVEDADGEVVLANRHAQTALGLGDRDPLGETELLAELTVVDADGEPIGPESGPSARVRETGEPVSDEEVVIEDPSGERKWFSITAVPIFGPDGSLERVISAGEDVTALKTQERRLERRKHELETELSEILGRVSDAFYALDDEWRFTHVNERAGELLGRDPAELVGENVWETFPTGTRSDLIERYRAAMKSQHPASWQRYSDSLDIWMEIRAYPSETGLSVYFQDITDRKRRERQLEQYERIIETIEDGIYVLDENGRFTMVNEAYTDLTGYDRDELIGSHASLVADEAVMDLAERIVANESDEPTIETEIETKSGDWCPIEATVTSLTTAETGCERIGVVRDITERRERQRRLEASEQRYRTLAENFPNGIVALFDDELRYTAAGGQLLGKMGIEEETAIGKTIYERYPDDLVEAIEPRFLAALDGEEQSFELSHNDRELRAHTLPVRTGDEVTAGMLVVQDITERTEYQRKLEESNKRLERFAYAASHDLQEPLRMVTSYLQLIEHRYAADLDEDGQEFIDYAVDGAERMREMIDGLLAYSRVETQGEPLEPVDLEAVLDDVREDLQFRITEQDADITVDSLPRVVGDSSQLRQVFQNLLSNAIEYCGEDPPRIHVSAERTGDEWVISVRDEGIGIDPKDQDRIFQVFQRLHSHEEHPGTGIGLALCQRIVERHGGEIRVDSASGEGATFSLTLPAVDATGS</sequence>
<dbReference type="InterPro" id="IPR013767">
    <property type="entry name" value="PAS_fold"/>
</dbReference>
<accession>A0A2A5QUT4</accession>
<dbReference type="Pfam" id="PF00989">
    <property type="entry name" value="PAS"/>
    <property type="match status" value="2"/>
</dbReference>
<dbReference type="SUPFAM" id="SSF55781">
    <property type="entry name" value="GAF domain-like"/>
    <property type="match status" value="1"/>
</dbReference>
<dbReference type="InterPro" id="IPR035965">
    <property type="entry name" value="PAS-like_dom_sf"/>
</dbReference>
<dbReference type="PROSITE" id="PS50112">
    <property type="entry name" value="PAS"/>
    <property type="match status" value="5"/>
</dbReference>
<keyword evidence="4" id="KW-0808">Transferase</keyword>
<dbReference type="InterPro" id="IPR003018">
    <property type="entry name" value="GAF"/>
</dbReference>
<evidence type="ECO:0000259" key="10">
    <source>
        <dbReference type="PROSITE" id="PS50113"/>
    </source>
</evidence>
<dbReference type="InterPro" id="IPR029016">
    <property type="entry name" value="GAF-like_dom_sf"/>
</dbReference>
<dbReference type="InterPro" id="IPR000700">
    <property type="entry name" value="PAS-assoc_C"/>
</dbReference>
<feature type="domain" description="PAS" evidence="9">
    <location>
        <begin position="445"/>
        <end position="497"/>
    </location>
</feature>
<dbReference type="GO" id="GO:0006355">
    <property type="term" value="P:regulation of DNA-templated transcription"/>
    <property type="evidence" value="ECO:0007669"/>
    <property type="project" value="InterPro"/>
</dbReference>
<dbReference type="GO" id="GO:0000155">
    <property type="term" value="F:phosphorelay sensor kinase activity"/>
    <property type="evidence" value="ECO:0007669"/>
    <property type="project" value="InterPro"/>
</dbReference>
<dbReference type="InterPro" id="IPR036097">
    <property type="entry name" value="HisK_dim/P_sf"/>
</dbReference>
<dbReference type="PRINTS" id="PR00344">
    <property type="entry name" value="BCTRLSENSOR"/>
</dbReference>
<proteinExistence type="predicted"/>
<keyword evidence="6" id="KW-0175">Coiled coil</keyword>
<evidence type="ECO:0000259" key="9">
    <source>
        <dbReference type="PROSITE" id="PS50112"/>
    </source>
</evidence>
<evidence type="ECO:0000256" key="5">
    <source>
        <dbReference type="ARBA" id="ARBA00022777"/>
    </source>
</evidence>
<dbReference type="InterPro" id="IPR005467">
    <property type="entry name" value="His_kinase_dom"/>
</dbReference>
<comment type="catalytic activity">
    <reaction evidence="1">
        <text>ATP + protein L-histidine = ADP + protein N-phospho-L-histidine.</text>
        <dbReference type="EC" id="2.7.13.3"/>
    </reaction>
</comment>
<evidence type="ECO:0000313" key="11">
    <source>
        <dbReference type="EMBL" id="PCR90543.1"/>
    </source>
</evidence>
<evidence type="ECO:0000256" key="7">
    <source>
        <dbReference type="SAM" id="MobiDB-lite"/>
    </source>
</evidence>
<organism evidence="11 12">
    <name type="scientific">Natrinema ejinorense</name>
    <dbReference type="NCBI Taxonomy" id="373386"/>
    <lineage>
        <taxon>Archaea</taxon>
        <taxon>Methanobacteriati</taxon>
        <taxon>Methanobacteriota</taxon>
        <taxon>Stenosarchaea group</taxon>
        <taxon>Halobacteria</taxon>
        <taxon>Halobacteriales</taxon>
        <taxon>Natrialbaceae</taxon>
        <taxon>Natrinema</taxon>
    </lineage>
</organism>
<feature type="domain" description="PAS" evidence="9">
    <location>
        <begin position="582"/>
        <end position="652"/>
    </location>
</feature>
<dbReference type="NCBIfam" id="TIGR00229">
    <property type="entry name" value="sensory_box"/>
    <property type="match status" value="5"/>
</dbReference>
<gene>
    <name evidence="11" type="ORF">CP557_08470</name>
</gene>
<dbReference type="EC" id="2.7.13.3" evidence="2"/>
<protein>
    <recommendedName>
        <fullName evidence="2">histidine kinase</fullName>
        <ecNumber evidence="2">2.7.13.3</ecNumber>
    </recommendedName>
</protein>
<dbReference type="SMART" id="SM00091">
    <property type="entry name" value="PAS"/>
    <property type="match status" value="6"/>
</dbReference>
<dbReference type="FunFam" id="3.30.565.10:FF:000006">
    <property type="entry name" value="Sensor histidine kinase WalK"/>
    <property type="match status" value="1"/>
</dbReference>
<dbReference type="InterPro" id="IPR013656">
    <property type="entry name" value="PAS_4"/>
</dbReference>
<dbReference type="Gene3D" id="3.30.450.20">
    <property type="entry name" value="PAS domain"/>
    <property type="match status" value="6"/>
</dbReference>
<name>A0A2A5QUT4_9EURY</name>
<dbReference type="SUPFAM" id="SSF55785">
    <property type="entry name" value="PYP-like sensor domain (PAS domain)"/>
    <property type="match status" value="6"/>
</dbReference>
<dbReference type="OrthoDB" id="106630at2157"/>
<evidence type="ECO:0000313" key="12">
    <source>
        <dbReference type="Proteomes" id="UP000219689"/>
    </source>
</evidence>
<dbReference type="Gene3D" id="1.10.287.130">
    <property type="match status" value="1"/>
</dbReference>
<dbReference type="SMART" id="SM00387">
    <property type="entry name" value="HATPase_c"/>
    <property type="match status" value="1"/>
</dbReference>
<dbReference type="InterPro" id="IPR001610">
    <property type="entry name" value="PAC"/>
</dbReference>
<dbReference type="InterPro" id="IPR003594">
    <property type="entry name" value="HATPase_dom"/>
</dbReference>
<dbReference type="SMART" id="SM00086">
    <property type="entry name" value="PAC"/>
    <property type="match status" value="3"/>
</dbReference>
<dbReference type="InterPro" id="IPR052162">
    <property type="entry name" value="Sensor_kinase/Photoreceptor"/>
</dbReference>
<dbReference type="PANTHER" id="PTHR43304">
    <property type="entry name" value="PHYTOCHROME-LIKE PROTEIN CPH1"/>
    <property type="match status" value="1"/>
</dbReference>
<dbReference type="PROSITE" id="PS50113">
    <property type="entry name" value="PAC"/>
    <property type="match status" value="1"/>
</dbReference>
<evidence type="ECO:0000256" key="6">
    <source>
        <dbReference type="SAM" id="Coils"/>
    </source>
</evidence>
<evidence type="ECO:0000256" key="4">
    <source>
        <dbReference type="ARBA" id="ARBA00022679"/>
    </source>
</evidence>
<dbReference type="InterPro" id="IPR004358">
    <property type="entry name" value="Sig_transdc_His_kin-like_C"/>
</dbReference>
<dbReference type="RefSeq" id="WP_097379493.1">
    <property type="nucleotide sequence ID" value="NZ_NXNI01000001.1"/>
</dbReference>
<evidence type="ECO:0000256" key="1">
    <source>
        <dbReference type="ARBA" id="ARBA00000085"/>
    </source>
</evidence>
<feature type="domain" description="PAS" evidence="9">
    <location>
        <begin position="21"/>
        <end position="66"/>
    </location>
</feature>
<dbReference type="SMART" id="SM00388">
    <property type="entry name" value="HisKA"/>
    <property type="match status" value="1"/>
</dbReference>
<dbReference type="InterPro" id="IPR036890">
    <property type="entry name" value="HATPase_C_sf"/>
</dbReference>
<dbReference type="Pfam" id="PF00512">
    <property type="entry name" value="HisKA"/>
    <property type="match status" value="1"/>
</dbReference>
<feature type="coiled-coil region" evidence="6">
    <location>
        <begin position="565"/>
        <end position="592"/>
    </location>
</feature>
<dbReference type="InterPro" id="IPR000014">
    <property type="entry name" value="PAS"/>
</dbReference>
<keyword evidence="3" id="KW-0597">Phosphoprotein</keyword>
<dbReference type="Proteomes" id="UP000219689">
    <property type="component" value="Unassembled WGS sequence"/>
</dbReference>
<dbReference type="Pfam" id="PF08448">
    <property type="entry name" value="PAS_4"/>
    <property type="match status" value="4"/>
</dbReference>
<feature type="region of interest" description="Disordered" evidence="7">
    <location>
        <begin position="108"/>
        <end position="156"/>
    </location>
</feature>
<dbReference type="Pfam" id="PF13185">
    <property type="entry name" value="GAF_2"/>
    <property type="match status" value="1"/>
</dbReference>
<feature type="domain" description="Histidine kinase" evidence="8">
    <location>
        <begin position="947"/>
        <end position="1160"/>
    </location>
</feature>
<feature type="region of interest" description="Disordered" evidence="7">
    <location>
        <begin position="502"/>
        <end position="526"/>
    </location>
</feature>
<dbReference type="CDD" id="cd00130">
    <property type="entry name" value="PAS"/>
    <property type="match status" value="5"/>
</dbReference>
<dbReference type="InterPro" id="IPR003661">
    <property type="entry name" value="HisK_dim/P_dom"/>
</dbReference>
<dbReference type="Pfam" id="PF02518">
    <property type="entry name" value="HATPase_c"/>
    <property type="match status" value="1"/>
</dbReference>
<evidence type="ECO:0000256" key="2">
    <source>
        <dbReference type="ARBA" id="ARBA00012438"/>
    </source>
</evidence>
<evidence type="ECO:0000256" key="3">
    <source>
        <dbReference type="ARBA" id="ARBA00022553"/>
    </source>
</evidence>
<feature type="compositionally biased region" description="Basic and acidic residues" evidence="7">
    <location>
        <begin position="122"/>
        <end position="132"/>
    </location>
</feature>
<dbReference type="Gene3D" id="3.30.565.10">
    <property type="entry name" value="Histidine kinase-like ATPase, C-terminal domain"/>
    <property type="match status" value="1"/>
</dbReference>
<feature type="domain" description="PAS" evidence="9">
    <location>
        <begin position="158"/>
        <end position="203"/>
    </location>
</feature>
<evidence type="ECO:0000259" key="8">
    <source>
        <dbReference type="PROSITE" id="PS50109"/>
    </source>
</evidence>
<feature type="domain" description="PAC" evidence="10">
    <location>
        <begin position="525"/>
        <end position="577"/>
    </location>
</feature>
<dbReference type="PANTHER" id="PTHR43304:SF1">
    <property type="entry name" value="PAC DOMAIN-CONTAINING PROTEIN"/>
    <property type="match status" value="1"/>
</dbReference>
<dbReference type="SUPFAM" id="SSF55874">
    <property type="entry name" value="ATPase domain of HSP90 chaperone/DNA topoisomerase II/histidine kinase"/>
    <property type="match status" value="1"/>
</dbReference>
<dbReference type="AlphaFoldDB" id="A0A2A5QUT4"/>
<feature type="domain" description="PAS" evidence="9">
    <location>
        <begin position="695"/>
        <end position="739"/>
    </location>
</feature>
<keyword evidence="5 11" id="KW-0418">Kinase</keyword>
<reference evidence="11 12" key="1">
    <citation type="submission" date="2017-09" db="EMBL/GenBank/DDBJ databases">
        <title>Genome sequences of Natrinema ejinorence JCM 13890T.</title>
        <authorList>
            <person name="Roh S.W."/>
            <person name="Kim Y.B."/>
            <person name="Kim J.Y."/>
        </authorList>
    </citation>
    <scope>NUCLEOTIDE SEQUENCE [LARGE SCALE GENOMIC DNA]</scope>
    <source>
        <strain evidence="11 12">JCM 13890</strain>
    </source>
</reference>